<evidence type="ECO:0000256" key="1">
    <source>
        <dbReference type="SAM" id="MobiDB-lite"/>
    </source>
</evidence>
<dbReference type="Proteomes" id="UP001152300">
    <property type="component" value="Unassembled WGS sequence"/>
</dbReference>
<evidence type="ECO:0000313" key="2">
    <source>
        <dbReference type="EMBL" id="KAJ8061236.1"/>
    </source>
</evidence>
<gene>
    <name evidence="2" type="ORF">OCU04_010308</name>
</gene>
<sequence>MPTYLIEIDLSGDETLAEKFYKLVESLSDAPRDSDPDYVSGESDSVGVTHEEPLRGIIVVRTHPLTTILQILSPHLPHFRTAPKITQTTETGIYDASGYPVQQLLIYVPLHLSLPSDHPNHQKEDEDEDEINGEDEEDSSDDTKIQKLQTLFNVISMQLSREGKVSGMRQGEIEGIPGSTNPSNPSSLETETVGMGTEMETAKETQFNGQECRVWSVWTAWVAAKEKYDGCWEGGERGEGDRGDEYRGEGDEGKSLAERVDWGKIGVLGWEESNWMFMGFGEFLARETEKKRCVVM</sequence>
<dbReference type="EMBL" id="JAPEIS010000012">
    <property type="protein sequence ID" value="KAJ8061236.1"/>
    <property type="molecule type" value="Genomic_DNA"/>
</dbReference>
<reference evidence="2" key="1">
    <citation type="submission" date="2022-11" db="EMBL/GenBank/DDBJ databases">
        <title>Genome Resource of Sclerotinia nivalis Strain SnTB1, a Plant Pathogen Isolated from American Ginseng.</title>
        <authorList>
            <person name="Fan S."/>
        </authorList>
    </citation>
    <scope>NUCLEOTIDE SEQUENCE</scope>
    <source>
        <strain evidence="2">SnTB1</strain>
    </source>
</reference>
<dbReference type="OrthoDB" id="3495654at2759"/>
<name>A0A9X0AE91_9HELO</name>
<accession>A0A9X0AE91</accession>
<evidence type="ECO:0000313" key="3">
    <source>
        <dbReference type="Proteomes" id="UP001152300"/>
    </source>
</evidence>
<protein>
    <submittedName>
        <fullName evidence="2">Uncharacterized protein</fullName>
    </submittedName>
</protein>
<proteinExistence type="predicted"/>
<feature type="compositionally biased region" description="Acidic residues" evidence="1">
    <location>
        <begin position="125"/>
        <end position="140"/>
    </location>
</feature>
<feature type="region of interest" description="Disordered" evidence="1">
    <location>
        <begin position="234"/>
        <end position="253"/>
    </location>
</feature>
<feature type="region of interest" description="Disordered" evidence="1">
    <location>
        <begin position="28"/>
        <end position="47"/>
    </location>
</feature>
<dbReference type="AlphaFoldDB" id="A0A9X0AE91"/>
<feature type="region of interest" description="Disordered" evidence="1">
    <location>
        <begin position="115"/>
        <end position="144"/>
    </location>
</feature>
<keyword evidence="3" id="KW-1185">Reference proteome</keyword>
<organism evidence="2 3">
    <name type="scientific">Sclerotinia nivalis</name>
    <dbReference type="NCBI Taxonomy" id="352851"/>
    <lineage>
        <taxon>Eukaryota</taxon>
        <taxon>Fungi</taxon>
        <taxon>Dikarya</taxon>
        <taxon>Ascomycota</taxon>
        <taxon>Pezizomycotina</taxon>
        <taxon>Leotiomycetes</taxon>
        <taxon>Helotiales</taxon>
        <taxon>Sclerotiniaceae</taxon>
        <taxon>Sclerotinia</taxon>
    </lineage>
</organism>
<comment type="caution">
    <text evidence="2">The sequence shown here is derived from an EMBL/GenBank/DDBJ whole genome shotgun (WGS) entry which is preliminary data.</text>
</comment>